<dbReference type="PROSITE" id="PS50016">
    <property type="entry name" value="ZF_PHD_2"/>
    <property type="match status" value="1"/>
</dbReference>
<comment type="caution">
    <text evidence="6">The sequence shown here is derived from an EMBL/GenBank/DDBJ whole genome shotgun (WGS) entry which is preliminary data.</text>
</comment>
<keyword evidence="3" id="KW-0862">Zinc</keyword>
<dbReference type="InterPro" id="IPR019787">
    <property type="entry name" value="Znf_PHD-finger"/>
</dbReference>
<dbReference type="SUPFAM" id="SSF57903">
    <property type="entry name" value="FYVE/PHD zinc finger"/>
    <property type="match status" value="1"/>
</dbReference>
<dbReference type="Proteomes" id="UP001190700">
    <property type="component" value="Unassembled WGS sequence"/>
</dbReference>
<sequence>MLLCDTCNRGYHIWCLEPALDKVPEGDWQCPKCLGVDTVAASAEVSASIVERMAAMELQLREKLAADAMLLPADVGPHRAVRPGREHPWQALTSRQMARKEGSMGDLPDRMAWGDQEELSRVITDLMPGHWHEGHRTILSRKCSEQHTIGTR</sequence>
<accession>A0AAE0GW56</accession>
<evidence type="ECO:0000259" key="5">
    <source>
        <dbReference type="PROSITE" id="PS50016"/>
    </source>
</evidence>
<dbReference type="GO" id="GO:0008270">
    <property type="term" value="F:zinc ion binding"/>
    <property type="evidence" value="ECO:0007669"/>
    <property type="project" value="UniProtKB-KW"/>
</dbReference>
<keyword evidence="1" id="KW-0479">Metal-binding</keyword>
<evidence type="ECO:0000313" key="6">
    <source>
        <dbReference type="EMBL" id="KAK3285297.1"/>
    </source>
</evidence>
<organism evidence="6 7">
    <name type="scientific">Cymbomonas tetramitiformis</name>
    <dbReference type="NCBI Taxonomy" id="36881"/>
    <lineage>
        <taxon>Eukaryota</taxon>
        <taxon>Viridiplantae</taxon>
        <taxon>Chlorophyta</taxon>
        <taxon>Pyramimonadophyceae</taxon>
        <taxon>Pyramimonadales</taxon>
        <taxon>Pyramimonadaceae</taxon>
        <taxon>Cymbomonas</taxon>
    </lineage>
</organism>
<evidence type="ECO:0000313" key="7">
    <source>
        <dbReference type="Proteomes" id="UP001190700"/>
    </source>
</evidence>
<dbReference type="InterPro" id="IPR013083">
    <property type="entry name" value="Znf_RING/FYVE/PHD"/>
</dbReference>
<dbReference type="Pfam" id="PF00628">
    <property type="entry name" value="PHD"/>
    <property type="match status" value="1"/>
</dbReference>
<keyword evidence="2 4" id="KW-0863">Zinc-finger</keyword>
<evidence type="ECO:0000256" key="2">
    <source>
        <dbReference type="ARBA" id="ARBA00022771"/>
    </source>
</evidence>
<proteinExistence type="predicted"/>
<reference evidence="6 7" key="1">
    <citation type="journal article" date="2015" name="Genome Biol. Evol.">
        <title>Comparative Genomics of a Bacterivorous Green Alga Reveals Evolutionary Causalities and Consequences of Phago-Mixotrophic Mode of Nutrition.</title>
        <authorList>
            <person name="Burns J.A."/>
            <person name="Paasch A."/>
            <person name="Narechania A."/>
            <person name="Kim E."/>
        </authorList>
    </citation>
    <scope>NUCLEOTIDE SEQUENCE [LARGE SCALE GENOMIC DNA]</scope>
    <source>
        <strain evidence="6 7">PLY_AMNH</strain>
    </source>
</reference>
<dbReference type="PANTHER" id="PTHR47162:SF10">
    <property type="entry name" value="METHYL-CPG-BINDING DOMAIN-CONTAINING PROTEIN 9 ISOFORM X1"/>
    <property type="match status" value="1"/>
</dbReference>
<dbReference type="InterPro" id="IPR001965">
    <property type="entry name" value="Znf_PHD"/>
</dbReference>
<dbReference type="SMART" id="SM00249">
    <property type="entry name" value="PHD"/>
    <property type="match status" value="1"/>
</dbReference>
<dbReference type="PANTHER" id="PTHR47162">
    <property type="entry name" value="OS02G0192300 PROTEIN"/>
    <property type="match status" value="1"/>
</dbReference>
<evidence type="ECO:0000256" key="1">
    <source>
        <dbReference type="ARBA" id="ARBA00022723"/>
    </source>
</evidence>
<dbReference type="AlphaFoldDB" id="A0AAE0GW56"/>
<dbReference type="InterPro" id="IPR011011">
    <property type="entry name" value="Znf_FYVE_PHD"/>
</dbReference>
<protein>
    <recommendedName>
        <fullName evidence="5">PHD-type domain-containing protein</fullName>
    </recommendedName>
</protein>
<feature type="domain" description="PHD-type" evidence="5">
    <location>
        <begin position="1"/>
        <end position="36"/>
    </location>
</feature>
<evidence type="ECO:0000256" key="3">
    <source>
        <dbReference type="ARBA" id="ARBA00022833"/>
    </source>
</evidence>
<gene>
    <name evidence="6" type="ORF">CYMTET_7087</name>
</gene>
<dbReference type="Gene3D" id="3.30.40.10">
    <property type="entry name" value="Zinc/RING finger domain, C3HC4 (zinc finger)"/>
    <property type="match status" value="1"/>
</dbReference>
<keyword evidence="7" id="KW-1185">Reference proteome</keyword>
<evidence type="ECO:0000256" key="4">
    <source>
        <dbReference type="PROSITE-ProRule" id="PRU00146"/>
    </source>
</evidence>
<name>A0AAE0GW56_9CHLO</name>
<dbReference type="EMBL" id="LGRX02001884">
    <property type="protein sequence ID" value="KAK3285297.1"/>
    <property type="molecule type" value="Genomic_DNA"/>
</dbReference>